<evidence type="ECO:0000256" key="2">
    <source>
        <dbReference type="ARBA" id="ARBA00004906"/>
    </source>
</evidence>
<feature type="domain" description="Ubiquitin conjugation factor E4 core" evidence="6">
    <location>
        <begin position="4"/>
        <end position="120"/>
    </location>
</feature>
<evidence type="ECO:0000313" key="7">
    <source>
        <dbReference type="EMBL" id="JAG19598.1"/>
    </source>
</evidence>
<evidence type="ECO:0000256" key="1">
    <source>
        <dbReference type="ARBA" id="ARBA00004123"/>
    </source>
</evidence>
<evidence type="ECO:0000259" key="6">
    <source>
        <dbReference type="Pfam" id="PF10408"/>
    </source>
</evidence>
<dbReference type="GO" id="GO:0005737">
    <property type="term" value="C:cytoplasm"/>
    <property type="evidence" value="ECO:0007669"/>
    <property type="project" value="TreeGrafter"/>
</dbReference>
<keyword evidence="3" id="KW-0808">Transferase</keyword>
<dbReference type="PANTHER" id="PTHR13931:SF2">
    <property type="entry name" value="UBIQUITIN CONJUGATION FACTOR E4 B"/>
    <property type="match status" value="1"/>
</dbReference>
<dbReference type="GO" id="GO:0005634">
    <property type="term" value="C:nucleus"/>
    <property type="evidence" value="ECO:0007669"/>
    <property type="project" value="UniProtKB-SubCell"/>
</dbReference>
<keyword evidence="4" id="KW-0833">Ubl conjugation pathway</keyword>
<dbReference type="InterPro" id="IPR019474">
    <property type="entry name" value="Ub_conjug_fac_E4_core"/>
</dbReference>
<comment type="pathway">
    <text evidence="2">Protein modification; protein ubiquitination.</text>
</comment>
<proteinExistence type="predicted"/>
<dbReference type="GO" id="GO:0000151">
    <property type="term" value="C:ubiquitin ligase complex"/>
    <property type="evidence" value="ECO:0007669"/>
    <property type="project" value="InterPro"/>
</dbReference>
<evidence type="ECO:0000256" key="4">
    <source>
        <dbReference type="ARBA" id="ARBA00022786"/>
    </source>
</evidence>
<evidence type="ECO:0000256" key="5">
    <source>
        <dbReference type="ARBA" id="ARBA00023242"/>
    </source>
</evidence>
<gene>
    <name evidence="7" type="primary">Ube4b_27</name>
    <name evidence="7" type="ORF">CM83_22982</name>
</gene>
<dbReference type="PANTHER" id="PTHR13931">
    <property type="entry name" value="UBIQUITINATION FACTOR E4"/>
    <property type="match status" value="1"/>
</dbReference>
<reference evidence="7" key="2">
    <citation type="submission" date="2014-07" db="EMBL/GenBank/DDBJ databases">
        <authorList>
            <person name="Hull J."/>
        </authorList>
    </citation>
    <scope>NUCLEOTIDE SEQUENCE</scope>
</reference>
<organism evidence="7">
    <name type="scientific">Lygus hesperus</name>
    <name type="common">Western plant bug</name>
    <dbReference type="NCBI Taxonomy" id="30085"/>
    <lineage>
        <taxon>Eukaryota</taxon>
        <taxon>Metazoa</taxon>
        <taxon>Ecdysozoa</taxon>
        <taxon>Arthropoda</taxon>
        <taxon>Hexapoda</taxon>
        <taxon>Insecta</taxon>
        <taxon>Pterygota</taxon>
        <taxon>Neoptera</taxon>
        <taxon>Paraneoptera</taxon>
        <taxon>Hemiptera</taxon>
        <taxon>Heteroptera</taxon>
        <taxon>Panheteroptera</taxon>
        <taxon>Cimicomorpha</taxon>
        <taxon>Miridae</taxon>
        <taxon>Mirini</taxon>
        <taxon>Lygus</taxon>
    </lineage>
</organism>
<dbReference type="Pfam" id="PF10408">
    <property type="entry name" value="Ufd2P_core"/>
    <property type="match status" value="1"/>
</dbReference>
<name>A0A0A9XLF9_LYGHE</name>
<dbReference type="AlphaFoldDB" id="A0A0A9XLF9"/>
<evidence type="ECO:0000256" key="3">
    <source>
        <dbReference type="ARBA" id="ARBA00022679"/>
    </source>
</evidence>
<dbReference type="EMBL" id="GBHO01024006">
    <property type="protein sequence ID" value="JAG19598.1"/>
    <property type="molecule type" value="Transcribed_RNA"/>
</dbReference>
<dbReference type="InterPro" id="IPR045132">
    <property type="entry name" value="UBE4"/>
</dbReference>
<comment type="subcellular location">
    <subcellularLocation>
        <location evidence="1">Nucleus</location>
    </subcellularLocation>
</comment>
<dbReference type="GO" id="GO:0006511">
    <property type="term" value="P:ubiquitin-dependent protein catabolic process"/>
    <property type="evidence" value="ECO:0007669"/>
    <property type="project" value="InterPro"/>
</dbReference>
<reference evidence="7" key="1">
    <citation type="journal article" date="2014" name="PLoS ONE">
        <title>Transcriptome-Based Identification of ABC Transporters in the Western Tarnished Plant Bug Lygus hesperus.</title>
        <authorList>
            <person name="Hull J.J."/>
            <person name="Chaney K."/>
            <person name="Geib S.M."/>
            <person name="Fabrick J.A."/>
            <person name="Brent C.S."/>
            <person name="Walsh D."/>
            <person name="Lavine L.C."/>
        </authorList>
    </citation>
    <scope>NUCLEOTIDE SEQUENCE</scope>
</reference>
<dbReference type="GO" id="GO:0036503">
    <property type="term" value="P:ERAD pathway"/>
    <property type="evidence" value="ECO:0007669"/>
    <property type="project" value="InterPro"/>
</dbReference>
<accession>A0A0A9XLF9</accession>
<dbReference type="GO" id="GO:0034450">
    <property type="term" value="F:ubiquitin-ubiquitin ligase activity"/>
    <property type="evidence" value="ECO:0007669"/>
    <property type="project" value="InterPro"/>
</dbReference>
<sequence>MGLRLRSHILLFNASMDMFMQLALRFTKGVSQNMVAMQISQMLARSFVAFSGSKSKLLKIEHADRYGFRPREILARLVNCLTAFRRSNNFLRCLSQCDIPLADIRNAMQSVMTRQLVSEELL</sequence>
<dbReference type="GO" id="GO:0000209">
    <property type="term" value="P:protein polyubiquitination"/>
    <property type="evidence" value="ECO:0007669"/>
    <property type="project" value="TreeGrafter"/>
</dbReference>
<keyword evidence="5" id="KW-0539">Nucleus</keyword>
<protein>
    <submittedName>
        <fullName evidence="7">Ubiquitin conjugation factor E4 B</fullName>
    </submittedName>
</protein>